<keyword evidence="7 16" id="KW-0418">Kinase</keyword>
<feature type="transmembrane region" description="Helical" evidence="14">
    <location>
        <begin position="7"/>
        <end position="33"/>
    </location>
</feature>
<evidence type="ECO:0000256" key="12">
    <source>
        <dbReference type="ARBA" id="ARBA00075375"/>
    </source>
</evidence>
<evidence type="ECO:0000256" key="6">
    <source>
        <dbReference type="ARBA" id="ARBA00022741"/>
    </source>
</evidence>
<evidence type="ECO:0000256" key="9">
    <source>
        <dbReference type="ARBA" id="ARBA00023212"/>
    </source>
</evidence>
<evidence type="ECO:0000256" key="7">
    <source>
        <dbReference type="ARBA" id="ARBA00022777"/>
    </source>
</evidence>
<comment type="subcellular location">
    <subcellularLocation>
        <location evidence="1">Cytoplasm</location>
        <location evidence="1">Cytoskeleton</location>
    </subcellularLocation>
</comment>
<evidence type="ECO:0000313" key="17">
    <source>
        <dbReference type="Proteomes" id="UP000017861"/>
    </source>
</evidence>
<evidence type="ECO:0000256" key="10">
    <source>
        <dbReference type="ARBA" id="ARBA00047899"/>
    </source>
</evidence>
<dbReference type="InterPro" id="IPR016024">
    <property type="entry name" value="ARM-type_fold"/>
</dbReference>
<evidence type="ECO:0000313" key="16">
    <source>
        <dbReference type="EMBL" id="ESS64253.1"/>
    </source>
</evidence>
<feature type="binding site" evidence="13">
    <location>
        <position position="76"/>
    </location>
    <ligand>
        <name>ATP</name>
        <dbReference type="ChEBI" id="CHEBI:30616"/>
    </ligand>
</feature>
<evidence type="ECO:0000259" key="15">
    <source>
        <dbReference type="PROSITE" id="PS50011"/>
    </source>
</evidence>
<evidence type="ECO:0000256" key="4">
    <source>
        <dbReference type="ARBA" id="ARBA00022527"/>
    </source>
</evidence>
<dbReference type="PANTHER" id="PTHR22983:SF6">
    <property type="entry name" value="SERINE_THREONINE-PROTEIN KINASE 36"/>
    <property type="match status" value="1"/>
</dbReference>
<dbReference type="VEuPathDB" id="TriTrypDB:TCDM_07765"/>
<comment type="catalytic activity">
    <reaction evidence="10">
        <text>L-threonyl-[protein] + ATP = O-phospho-L-threonyl-[protein] + ADP + H(+)</text>
        <dbReference type="Rhea" id="RHEA:46608"/>
        <dbReference type="Rhea" id="RHEA-COMP:11060"/>
        <dbReference type="Rhea" id="RHEA-COMP:11605"/>
        <dbReference type="ChEBI" id="CHEBI:15378"/>
        <dbReference type="ChEBI" id="CHEBI:30013"/>
        <dbReference type="ChEBI" id="CHEBI:30616"/>
        <dbReference type="ChEBI" id="CHEBI:61977"/>
        <dbReference type="ChEBI" id="CHEBI:456216"/>
        <dbReference type="EC" id="2.7.11.1"/>
    </reaction>
</comment>
<dbReference type="PROSITE" id="PS50011">
    <property type="entry name" value="PROTEIN_KINASE_DOM"/>
    <property type="match status" value="1"/>
</dbReference>
<dbReference type="SUPFAM" id="SSF48371">
    <property type="entry name" value="ARM repeat"/>
    <property type="match status" value="1"/>
</dbReference>
<keyword evidence="14" id="KW-0472">Membrane</keyword>
<dbReference type="InterPro" id="IPR017441">
    <property type="entry name" value="Protein_kinase_ATP_BS"/>
</dbReference>
<dbReference type="OrthoDB" id="266718at2759"/>
<dbReference type="GO" id="GO:0004674">
    <property type="term" value="F:protein serine/threonine kinase activity"/>
    <property type="evidence" value="ECO:0007669"/>
    <property type="project" value="UniProtKB-KW"/>
</dbReference>
<dbReference type="InterPro" id="IPR000719">
    <property type="entry name" value="Prot_kinase_dom"/>
</dbReference>
<dbReference type="PANTHER" id="PTHR22983">
    <property type="entry name" value="PROTEIN KINASE RELATED"/>
    <property type="match status" value="1"/>
</dbReference>
<comment type="catalytic activity">
    <reaction evidence="11">
        <text>L-seryl-[protein] + ATP = O-phospho-L-seryl-[protein] + ADP + H(+)</text>
        <dbReference type="Rhea" id="RHEA:17989"/>
        <dbReference type="Rhea" id="RHEA-COMP:9863"/>
        <dbReference type="Rhea" id="RHEA-COMP:11604"/>
        <dbReference type="ChEBI" id="CHEBI:15378"/>
        <dbReference type="ChEBI" id="CHEBI:29999"/>
        <dbReference type="ChEBI" id="CHEBI:30616"/>
        <dbReference type="ChEBI" id="CHEBI:83421"/>
        <dbReference type="ChEBI" id="CHEBI:456216"/>
        <dbReference type="EC" id="2.7.11.1"/>
    </reaction>
</comment>
<organism evidence="16 17">
    <name type="scientific">Trypanosoma cruzi Dm28c</name>
    <dbReference type="NCBI Taxonomy" id="1416333"/>
    <lineage>
        <taxon>Eukaryota</taxon>
        <taxon>Discoba</taxon>
        <taxon>Euglenozoa</taxon>
        <taxon>Kinetoplastea</taxon>
        <taxon>Metakinetoplastina</taxon>
        <taxon>Trypanosomatida</taxon>
        <taxon>Trypanosomatidae</taxon>
        <taxon>Trypanosoma</taxon>
        <taxon>Schizotrypanum</taxon>
    </lineage>
</organism>
<reference evidence="16 17" key="1">
    <citation type="journal article" date="2014" name="Genome Announc.">
        <title>Trypanosoma cruzi Clone Dm28c Draft Genome Sequence.</title>
        <authorList>
            <person name="Grisard E.C."/>
            <person name="Teixeira S.M."/>
            <person name="de Almeida L.G."/>
            <person name="Stoco P.H."/>
            <person name="Gerber A.L."/>
            <person name="Talavera-Lopez C."/>
            <person name="Lima O.C."/>
            <person name="Andersson B."/>
            <person name="de Vasconcelos A.T."/>
        </authorList>
    </citation>
    <scope>NUCLEOTIDE SEQUENCE [LARGE SCALE GENOMIC DNA]</scope>
    <source>
        <strain evidence="16 17">Dm28c</strain>
    </source>
</reference>
<dbReference type="Gene3D" id="1.25.10.10">
    <property type="entry name" value="Leucine-rich Repeat Variant"/>
    <property type="match status" value="1"/>
</dbReference>
<dbReference type="GO" id="GO:0005524">
    <property type="term" value="F:ATP binding"/>
    <property type="evidence" value="ECO:0007669"/>
    <property type="project" value="UniProtKB-UniRule"/>
</dbReference>
<dbReference type="FunFam" id="1.10.510.10:FF:000292">
    <property type="entry name" value="Serine/threonine-protein kinase 36"/>
    <property type="match status" value="1"/>
</dbReference>
<evidence type="ECO:0000256" key="1">
    <source>
        <dbReference type="ARBA" id="ARBA00004245"/>
    </source>
</evidence>
<keyword evidence="6 13" id="KW-0547">Nucleotide-binding</keyword>
<dbReference type="InterPro" id="IPR011009">
    <property type="entry name" value="Kinase-like_dom_sf"/>
</dbReference>
<dbReference type="Gene3D" id="1.10.510.10">
    <property type="entry name" value="Transferase(Phosphotransferase) domain 1"/>
    <property type="match status" value="1"/>
</dbReference>
<evidence type="ECO:0000256" key="13">
    <source>
        <dbReference type="PROSITE-ProRule" id="PRU10141"/>
    </source>
</evidence>
<dbReference type="SMART" id="SM00220">
    <property type="entry name" value="S_TKc"/>
    <property type="match status" value="1"/>
</dbReference>
<evidence type="ECO:0000256" key="8">
    <source>
        <dbReference type="ARBA" id="ARBA00022840"/>
    </source>
</evidence>
<keyword evidence="8 13" id="KW-0067">ATP-binding</keyword>
<dbReference type="SUPFAM" id="SSF56112">
    <property type="entry name" value="Protein kinase-like (PK-like)"/>
    <property type="match status" value="1"/>
</dbReference>
<evidence type="ECO:0000256" key="2">
    <source>
        <dbReference type="ARBA" id="ARBA00012513"/>
    </source>
</evidence>
<dbReference type="PROSITE" id="PS00107">
    <property type="entry name" value="PROTEIN_KINASE_ATP"/>
    <property type="match status" value="1"/>
</dbReference>
<evidence type="ECO:0000256" key="5">
    <source>
        <dbReference type="ARBA" id="ARBA00022679"/>
    </source>
</evidence>
<dbReference type="Pfam" id="PF00514">
    <property type="entry name" value="Arm"/>
    <property type="match status" value="1"/>
</dbReference>
<dbReference type="EC" id="2.7.11.1" evidence="2"/>
<dbReference type="Pfam" id="PF00069">
    <property type="entry name" value="Pkinase"/>
    <property type="match status" value="1"/>
</dbReference>
<keyword evidence="14" id="KW-1133">Transmembrane helix</keyword>
<keyword evidence="4" id="KW-0723">Serine/threonine-protein kinase</keyword>
<keyword evidence="9" id="KW-0206">Cytoskeleton</keyword>
<gene>
    <name evidence="16" type="ORF">TCDM_07765</name>
</gene>
<dbReference type="InterPro" id="IPR000225">
    <property type="entry name" value="Armadillo"/>
</dbReference>
<proteinExistence type="predicted"/>
<evidence type="ECO:0000256" key="14">
    <source>
        <dbReference type="SAM" id="Phobius"/>
    </source>
</evidence>
<dbReference type="Proteomes" id="UP000017861">
    <property type="component" value="Unassembled WGS sequence"/>
</dbReference>
<evidence type="ECO:0000256" key="3">
    <source>
        <dbReference type="ARBA" id="ARBA00022490"/>
    </source>
</evidence>
<name>V5BIE1_TRYCR</name>
<dbReference type="CDD" id="cd14002">
    <property type="entry name" value="STKc_STK36"/>
    <property type="match status" value="1"/>
</dbReference>
<dbReference type="AlphaFoldDB" id="V5BIE1"/>
<protein>
    <recommendedName>
        <fullName evidence="2">non-specific serine/threonine protein kinase</fullName>
        <ecNumber evidence="2">2.7.11.1</ecNumber>
    </recommendedName>
    <alternativeName>
        <fullName evidence="12">Fused homolog</fullName>
    </alternativeName>
</protein>
<dbReference type="InterPro" id="IPR011989">
    <property type="entry name" value="ARM-like"/>
</dbReference>
<dbReference type="GO" id="GO:0005737">
    <property type="term" value="C:cytoplasm"/>
    <property type="evidence" value="ECO:0007669"/>
    <property type="project" value="UniProtKB-ARBA"/>
</dbReference>
<dbReference type="PROSITE" id="PS00108">
    <property type="entry name" value="PROTEIN_KINASE_ST"/>
    <property type="match status" value="1"/>
</dbReference>
<dbReference type="FunFam" id="3.30.200.20:FF:000042">
    <property type="entry name" value="Aurora kinase A"/>
    <property type="match status" value="1"/>
</dbReference>
<keyword evidence="14" id="KW-0812">Transmembrane</keyword>
<keyword evidence="3" id="KW-0963">Cytoplasm</keyword>
<sequence>MDFFYNIIILFYFYAFVYLFICLFIFLFVYLLLEGVLKMENYLIVELIGEGSFGKVYKARRKGTGQVVAMKFIVKKGKNDRELLNLRSEIEIMTKLDHDNIITLFEAFETQQEFVVVMEYAQGELFEILEDDKKLPEDVVQRISKQLVQALYYLHSNRIMHRDMKPQNILIGQNGSVKLADFGFARSMSYNTMVLTSIKGTPLYMAPELVQEQPYNHCADLWSLGCILYQLYYGKPPFCTNHLYKLINQIVNDPVKFEEPISPDFKSLLKGLLTKSFSARLNWPHLLNHPFVAFGEEDGKWQKTIKEHEMVMKEHMDRLECFRLYAQPSRFQPNSSGHTPRSTGVSRQSSLGSKESCLFSASSIEVISSSKNSQEIIETFKELATAADTLTSSPSQSTILLERIPQMGILGPTIRRINNGQTIDIVRYALEFIRILVFPENGSVFPFPSQYPSENIMGALQSRSEFPPFDFLIRQQVALELMEKPQETLDFMMNEFIENRENLREDCVKVIFQCVKWGTGFGAALIKMRIFPIFWASLLDSVKESTVRNGSPFRLYAAVAFHTVSALVPHIKLSSPDQINAHKVSEFVSTGLTAVCYYDPSASGDIAALNCAAAAALLVAFVHREMRDTIVFEPDSILMDGLCAIVEGVRRISDQLMVSRALGTSYGFADYGFLDGVTHMLSVVFSDPKSIVYQQNSNSLNRNFLDNDKWGSLRTVIGLLRDSDSKVELSPNGVLAALRCVQQALQNQQEGMQSMSLLIESVEPYYGDGGGPISVIAIVCRQLRKNYLKQLRLWPEYRGGGTVGVNAHLTIVVQILLVTFQPAKQGSRSDDDTIAAVQQILYKEGVMEMLIAALDYTEVAFWGSPFTVIIKLVMGSPLFAKAFVEGDGLHPERIRKVLDSRKASIGLVSDGLNVLSQLARISRDFYPPIHSANLYESFLDLMRNRDAGIRSKMCNLLGNLCKHSPYFYEPLAKHKLIEALVERCSDEDPTTQKFAAFAAGNAAFHNDFLYEILRPSIPVIVKLLSSSDEKTRQNAAGAVSNFVRNGGSLTSALMGNSVVEALLRILRKDRVGLRKIALITIGSFCAYEECKKKFLWLGLEDALTQLEQSDAIEAEPSIAKYVTRIKQRIGSS</sequence>
<dbReference type="InterPro" id="IPR008271">
    <property type="entry name" value="Ser/Thr_kinase_AS"/>
</dbReference>
<accession>V5BIE1</accession>
<dbReference type="EMBL" id="AYLP01000096">
    <property type="protein sequence ID" value="ESS64253.1"/>
    <property type="molecule type" value="Genomic_DNA"/>
</dbReference>
<dbReference type="GO" id="GO:0005856">
    <property type="term" value="C:cytoskeleton"/>
    <property type="evidence" value="ECO:0007669"/>
    <property type="project" value="UniProtKB-SubCell"/>
</dbReference>
<feature type="domain" description="Protein kinase" evidence="15">
    <location>
        <begin position="42"/>
        <end position="292"/>
    </location>
</feature>
<comment type="caution">
    <text evidence="16">The sequence shown here is derived from an EMBL/GenBank/DDBJ whole genome shotgun (WGS) entry which is preliminary data.</text>
</comment>
<evidence type="ECO:0000256" key="11">
    <source>
        <dbReference type="ARBA" id="ARBA00048679"/>
    </source>
</evidence>
<keyword evidence="5" id="KW-0808">Transferase</keyword>